<keyword evidence="2 5" id="KW-0812">Transmembrane</keyword>
<dbReference type="GO" id="GO:0033644">
    <property type="term" value="C:host cell membrane"/>
    <property type="evidence" value="ECO:0007669"/>
    <property type="project" value="UniProtKB-SubCell"/>
</dbReference>
<evidence type="ECO:0000256" key="5">
    <source>
        <dbReference type="SAM" id="Phobius"/>
    </source>
</evidence>
<evidence type="ECO:0000313" key="6">
    <source>
        <dbReference type="EMBL" id="DAD69039.1"/>
    </source>
</evidence>
<comment type="subcellular location">
    <subcellularLocation>
        <location evidence="1">Host membrane</location>
        <topology evidence="1">Multi-pass membrane protein</topology>
    </subcellularLocation>
</comment>
<evidence type="ECO:0000256" key="1">
    <source>
        <dbReference type="ARBA" id="ARBA00004301"/>
    </source>
</evidence>
<name>A0A8S5LGM3_9CAUD</name>
<reference evidence="6" key="1">
    <citation type="journal article" date="2021" name="Proc. Natl. Acad. Sci. U.S.A.">
        <title>A Catalog of Tens of Thousands of Viruses from Human Metagenomes Reveals Hidden Associations with Chronic Diseases.</title>
        <authorList>
            <person name="Tisza M.J."/>
            <person name="Buck C.B."/>
        </authorList>
    </citation>
    <scope>NUCLEOTIDE SEQUENCE</scope>
    <source>
        <strain evidence="6">CtFiA6</strain>
    </source>
</reference>
<evidence type="ECO:0000256" key="2">
    <source>
        <dbReference type="ARBA" id="ARBA00022692"/>
    </source>
</evidence>
<evidence type="ECO:0000256" key="3">
    <source>
        <dbReference type="ARBA" id="ARBA00022989"/>
    </source>
</evidence>
<dbReference type="EMBL" id="BK014714">
    <property type="protein sequence ID" value="DAD69039.1"/>
    <property type="molecule type" value="Genomic_DNA"/>
</dbReference>
<keyword evidence="4 5" id="KW-0472">Membrane</keyword>
<dbReference type="Pfam" id="PF05105">
    <property type="entry name" value="Phage_holin_4_1"/>
    <property type="match status" value="1"/>
</dbReference>
<accession>A0A8S5LGM3</accession>
<protein>
    <submittedName>
        <fullName evidence="6">Holin</fullName>
    </submittedName>
</protein>
<feature type="transmembrane region" description="Helical" evidence="5">
    <location>
        <begin position="33"/>
        <end position="52"/>
    </location>
</feature>
<sequence>MYKNMKDFIQIVTGGLGGLIITLAGGFDLALRTLIIFMIIDYITGMMVAGLFNKSKKSEHGSLSSAAGWKGLAKKVSTVFMIVVAFHLDRVLKVDYIRNAVCVGFIVNEGLSILENYSLMGGTGAEALKKALDILKSKKDESTS</sequence>
<dbReference type="NCBIfam" id="TIGR01593">
    <property type="entry name" value="holin_tox_secr"/>
    <property type="match status" value="1"/>
</dbReference>
<organism evidence="6">
    <name type="scientific">Siphoviridae sp. ctFiA6</name>
    <dbReference type="NCBI Taxonomy" id="2823573"/>
    <lineage>
        <taxon>Viruses</taxon>
        <taxon>Duplodnaviria</taxon>
        <taxon>Heunggongvirae</taxon>
        <taxon>Uroviricota</taxon>
        <taxon>Caudoviricetes</taxon>
    </lineage>
</organism>
<proteinExistence type="predicted"/>
<keyword evidence="3 5" id="KW-1133">Transmembrane helix</keyword>
<feature type="transmembrane region" description="Helical" evidence="5">
    <location>
        <begin position="7"/>
        <end position="27"/>
    </location>
</feature>
<evidence type="ECO:0000256" key="4">
    <source>
        <dbReference type="ARBA" id="ARBA00023136"/>
    </source>
</evidence>
<dbReference type="InterPro" id="IPR006480">
    <property type="entry name" value="Phage_holin_4_1"/>
</dbReference>